<feature type="domain" description="4-vinyl reductase 4VR" evidence="1">
    <location>
        <begin position="135"/>
        <end position="196"/>
    </location>
</feature>
<organism evidence="2 3">
    <name type="scientific">Thalassobacter stenotrophicus</name>
    <dbReference type="NCBI Taxonomy" id="266809"/>
    <lineage>
        <taxon>Bacteria</taxon>
        <taxon>Pseudomonadati</taxon>
        <taxon>Pseudomonadota</taxon>
        <taxon>Alphaproteobacteria</taxon>
        <taxon>Rhodobacterales</taxon>
        <taxon>Roseobacteraceae</taxon>
        <taxon>Thalassobacter</taxon>
    </lineage>
</organism>
<dbReference type="GO" id="GO:0030494">
    <property type="term" value="P:bacteriochlorophyll biosynthetic process"/>
    <property type="evidence" value="ECO:0007669"/>
    <property type="project" value="InterPro"/>
</dbReference>
<evidence type="ECO:0000313" key="3">
    <source>
        <dbReference type="Proteomes" id="UP000051298"/>
    </source>
</evidence>
<dbReference type="InterPro" id="IPR010249">
    <property type="entry name" value="BchJ"/>
</dbReference>
<dbReference type="SMART" id="SM00989">
    <property type="entry name" value="V4R"/>
    <property type="match status" value="1"/>
</dbReference>
<evidence type="ECO:0000313" key="2">
    <source>
        <dbReference type="EMBL" id="CUH61994.1"/>
    </source>
</evidence>
<proteinExistence type="predicted"/>
<gene>
    <name evidence="2" type="ORF">THS5294_03308</name>
</gene>
<protein>
    <submittedName>
        <fullName evidence="2">Bacteriochlorophyll 4-vinyl reductase</fullName>
    </submittedName>
</protein>
<name>A0A0N7LTY5_9RHOB</name>
<dbReference type="EMBL" id="CYRX01000033">
    <property type="protein sequence ID" value="CUH61994.1"/>
    <property type="molecule type" value="Genomic_DNA"/>
</dbReference>
<reference evidence="2 3" key="1">
    <citation type="submission" date="2015-09" db="EMBL/GenBank/DDBJ databases">
        <authorList>
            <consortium name="Swine Surveillance"/>
        </authorList>
    </citation>
    <scope>NUCLEOTIDE SEQUENCE [LARGE SCALE GENOMIC DNA]</scope>
    <source>
        <strain evidence="2 3">CECT 5294</strain>
    </source>
</reference>
<dbReference type="Proteomes" id="UP000051298">
    <property type="component" value="Unassembled WGS sequence"/>
</dbReference>
<sequence>MPHSASTPGRIGPNAILQMLPVLEAEGGKKLTNAMLEAAGIDALPPDTGLIPEAGAAALHQAIRTHLPERAKSIATEAGMRTADYVIAHRIPPLIVWLLPRLPHRIAARLLTNSIQHHAWTFTGSGRFNVISHAPIRLQIADNPVVRGEVADAPLCHWHAAVFTRLYQRLVRADYAAHELECCANHHPACRFEITPTA</sequence>
<evidence type="ECO:0000259" key="1">
    <source>
        <dbReference type="SMART" id="SM00989"/>
    </source>
</evidence>
<dbReference type="GO" id="GO:0015979">
    <property type="term" value="P:photosynthesis"/>
    <property type="evidence" value="ECO:0007669"/>
    <property type="project" value="InterPro"/>
</dbReference>
<dbReference type="Pfam" id="PF02830">
    <property type="entry name" value="V4R"/>
    <property type="match status" value="1"/>
</dbReference>
<dbReference type="AlphaFoldDB" id="A0A0N7LTY5"/>
<dbReference type="RefSeq" id="WP_058124557.1">
    <property type="nucleotide sequence ID" value="NZ_CYRX01000033.1"/>
</dbReference>
<dbReference type="PANTHER" id="PTHR35090:SF1">
    <property type="entry name" value="SLR0144 PROTEIN"/>
    <property type="match status" value="1"/>
</dbReference>
<dbReference type="NCBIfam" id="TIGR02019">
    <property type="entry name" value="BchJ"/>
    <property type="match status" value="1"/>
</dbReference>
<dbReference type="InterPro" id="IPR024096">
    <property type="entry name" value="NO_sig/Golgi_transp_ligand-bd"/>
</dbReference>
<accession>A0A0N7LTY5</accession>
<dbReference type="PANTHER" id="PTHR35090">
    <property type="entry name" value="DNA-DIRECTED RNA POLYMERASE SUBUNIT I"/>
    <property type="match status" value="1"/>
</dbReference>
<dbReference type="eggNOG" id="COG1719">
    <property type="taxonomic scope" value="Bacteria"/>
</dbReference>
<dbReference type="Gene3D" id="3.30.1380.20">
    <property type="entry name" value="Trafficking protein particle complex subunit 3"/>
    <property type="match status" value="1"/>
</dbReference>
<dbReference type="SUPFAM" id="SSF111126">
    <property type="entry name" value="Ligand-binding domain in the NO signalling and Golgi transport"/>
    <property type="match status" value="1"/>
</dbReference>
<dbReference type="STRING" id="266809.PM03_01955"/>
<dbReference type="InterPro" id="IPR004096">
    <property type="entry name" value="V4R"/>
</dbReference>